<keyword evidence="2" id="KW-1185">Reference proteome</keyword>
<accession>A0ACC0DP42</accession>
<dbReference type="Proteomes" id="UP001060170">
    <property type="component" value="Chromosome 17"/>
</dbReference>
<comment type="caution">
    <text evidence="1">The sequence shown here is derived from an EMBL/GenBank/DDBJ whole genome shotgun (WGS) entry which is preliminary data.</text>
</comment>
<reference evidence="2" key="2">
    <citation type="journal article" date="2018" name="Mol. Plant Microbe Interact.">
        <title>Genome sequence resources for the wheat stripe rust pathogen (Puccinia striiformis f. sp. tritici) and the barley stripe rust pathogen (Puccinia striiformis f. sp. hordei).</title>
        <authorList>
            <person name="Xia C."/>
            <person name="Wang M."/>
            <person name="Yin C."/>
            <person name="Cornejo O.E."/>
            <person name="Hulbert S.H."/>
            <person name="Chen X."/>
        </authorList>
    </citation>
    <scope>NUCLEOTIDE SEQUENCE [LARGE SCALE GENOMIC DNA]</scope>
    <source>
        <strain evidence="2">93-210</strain>
    </source>
</reference>
<evidence type="ECO:0000313" key="2">
    <source>
        <dbReference type="Proteomes" id="UP001060170"/>
    </source>
</evidence>
<organism evidence="1 2">
    <name type="scientific">Puccinia striiformis f. sp. tritici</name>
    <dbReference type="NCBI Taxonomy" id="168172"/>
    <lineage>
        <taxon>Eukaryota</taxon>
        <taxon>Fungi</taxon>
        <taxon>Dikarya</taxon>
        <taxon>Basidiomycota</taxon>
        <taxon>Pucciniomycotina</taxon>
        <taxon>Pucciniomycetes</taxon>
        <taxon>Pucciniales</taxon>
        <taxon>Pucciniaceae</taxon>
        <taxon>Puccinia</taxon>
    </lineage>
</organism>
<proteinExistence type="predicted"/>
<evidence type="ECO:0000313" key="1">
    <source>
        <dbReference type="EMBL" id="KAI7936669.1"/>
    </source>
</evidence>
<reference evidence="2" key="1">
    <citation type="journal article" date="2018" name="BMC Genomics">
        <title>Genomic insights into host adaptation between the wheat stripe rust pathogen (Puccinia striiformis f. sp. tritici) and the barley stripe rust pathogen (Puccinia striiformis f. sp. hordei).</title>
        <authorList>
            <person name="Xia C."/>
            <person name="Wang M."/>
            <person name="Yin C."/>
            <person name="Cornejo O.E."/>
            <person name="Hulbert S.H."/>
            <person name="Chen X."/>
        </authorList>
    </citation>
    <scope>NUCLEOTIDE SEQUENCE [LARGE SCALE GENOMIC DNA]</scope>
    <source>
        <strain evidence="2">93-210</strain>
    </source>
</reference>
<gene>
    <name evidence="1" type="ORF">MJO28_015568</name>
</gene>
<name>A0ACC0DP42_9BASI</name>
<sequence length="273" mass="31150">MICSCRCEVNLPAHHENDGSTSRWRCFVAPSFLESATLLHFSHRHVAYFSLFRRKSCTLPACYLSIPKDGHTYFLPSGHLCIRYFHSETFERKKPPSRGSSVYPACFVPTNFNNRDQSQHHSKENRQVQYLTATIRMYRCFFVAVVLILQTMANAAPSSSSEAGAHVRRGRNDKEDPCRCEVNLPSRHENDGSTGRWRYSVAKFAGITRRPHSPAFLNFTSRISLRSAAKVVHYGCHLSIPEDDRTFCNMRTIPSIASILKHSRKQPQSRGIN</sequence>
<reference evidence="1 2" key="3">
    <citation type="journal article" date="2022" name="Microbiol. Spectr.">
        <title>Folding features and dynamics of 3D genome architecture in plant fungal pathogens.</title>
        <authorList>
            <person name="Xia C."/>
        </authorList>
    </citation>
    <scope>NUCLEOTIDE SEQUENCE [LARGE SCALE GENOMIC DNA]</scope>
    <source>
        <strain evidence="1 2">93-210</strain>
    </source>
</reference>
<dbReference type="EMBL" id="CM045881">
    <property type="protein sequence ID" value="KAI7936669.1"/>
    <property type="molecule type" value="Genomic_DNA"/>
</dbReference>
<protein>
    <submittedName>
        <fullName evidence="1">Uncharacterized protein</fullName>
    </submittedName>
</protein>